<dbReference type="Pfam" id="PF00691">
    <property type="entry name" value="OmpA"/>
    <property type="match status" value="1"/>
</dbReference>
<protein>
    <submittedName>
        <fullName evidence="7">OmpA family protein</fullName>
    </submittedName>
</protein>
<dbReference type="PRINTS" id="PR01023">
    <property type="entry name" value="NAFLGMOTY"/>
</dbReference>
<dbReference type="SUPFAM" id="SSF103088">
    <property type="entry name" value="OmpA-like"/>
    <property type="match status" value="1"/>
</dbReference>
<keyword evidence="8" id="KW-1185">Reference proteome</keyword>
<dbReference type="RefSeq" id="WP_197166960.1">
    <property type="nucleotide sequence ID" value="NZ_JADZGI010000005.1"/>
</dbReference>
<dbReference type="EMBL" id="JADZGI010000005">
    <property type="protein sequence ID" value="MBH0114928.1"/>
    <property type="molecule type" value="Genomic_DNA"/>
</dbReference>
<dbReference type="PROSITE" id="PS51123">
    <property type="entry name" value="OMPA_2"/>
    <property type="match status" value="1"/>
</dbReference>
<dbReference type="Proteomes" id="UP000617634">
    <property type="component" value="Unassembled WGS sequence"/>
</dbReference>
<dbReference type="InterPro" id="IPR006665">
    <property type="entry name" value="OmpA-like"/>
</dbReference>
<comment type="subcellular location">
    <subcellularLocation>
        <location evidence="1">Cell outer membrane</location>
    </subcellularLocation>
</comment>
<dbReference type="GO" id="GO:0009279">
    <property type="term" value="C:cell outer membrane"/>
    <property type="evidence" value="ECO:0007669"/>
    <property type="project" value="UniProtKB-SubCell"/>
</dbReference>
<feature type="signal peptide" evidence="5">
    <location>
        <begin position="1"/>
        <end position="27"/>
    </location>
</feature>
<proteinExistence type="predicted"/>
<dbReference type="PANTHER" id="PTHR30329:SF21">
    <property type="entry name" value="LIPOPROTEIN YIAD-RELATED"/>
    <property type="match status" value="1"/>
</dbReference>
<dbReference type="AlphaFoldDB" id="A0A931HGF9"/>
<dbReference type="InterPro" id="IPR036737">
    <property type="entry name" value="OmpA-like_sf"/>
</dbReference>
<evidence type="ECO:0000256" key="3">
    <source>
        <dbReference type="ARBA" id="ARBA00023237"/>
    </source>
</evidence>
<evidence type="ECO:0000256" key="4">
    <source>
        <dbReference type="PROSITE-ProRule" id="PRU00473"/>
    </source>
</evidence>
<sequence>MKVISSKPGALLLAGLLAVPAASSVSAQQQELPAADVSATVYGERPVDESELAKGPDVEGIISARDGNRIQITDESGTSTVVSFSENTEILGKGGFLGLASKERADDSLLNGLPVKIETLQAPSGLLASQIKFKNDDFKTAAMIRNGTAQGFAEQTAATEALRGRMGDIDKYNIKGTTNVNFDTGKYKLSEQGKADLCSAASQAENMDNALLLVVGYTDSTGSQEFNQELSEKRASRVVNYLQQACGWKPYRMLTPTGMAEADPLADNTTEEGKAQNRRVAVNILVSKGLDGL</sequence>
<dbReference type="Gene3D" id="3.30.1330.60">
    <property type="entry name" value="OmpA-like domain"/>
    <property type="match status" value="1"/>
</dbReference>
<name>A0A931HGF9_9SPHN</name>
<gene>
    <name evidence="7" type="ORF">I5E68_18440</name>
</gene>
<accession>A0A931HGF9</accession>
<keyword evidence="2 4" id="KW-0472">Membrane</keyword>
<dbReference type="PANTHER" id="PTHR30329">
    <property type="entry name" value="STATOR ELEMENT OF FLAGELLAR MOTOR COMPLEX"/>
    <property type="match status" value="1"/>
</dbReference>
<dbReference type="PRINTS" id="PR01021">
    <property type="entry name" value="OMPADOMAIN"/>
</dbReference>
<comment type="caution">
    <text evidence="7">The sequence shown here is derived from an EMBL/GenBank/DDBJ whole genome shotgun (WGS) entry which is preliminary data.</text>
</comment>
<dbReference type="InterPro" id="IPR006664">
    <property type="entry name" value="OMP_bac"/>
</dbReference>
<evidence type="ECO:0000256" key="1">
    <source>
        <dbReference type="ARBA" id="ARBA00004442"/>
    </source>
</evidence>
<keyword evidence="5" id="KW-0732">Signal</keyword>
<dbReference type="CDD" id="cd07185">
    <property type="entry name" value="OmpA_C-like"/>
    <property type="match status" value="1"/>
</dbReference>
<keyword evidence="3" id="KW-0998">Cell outer membrane</keyword>
<evidence type="ECO:0000259" key="6">
    <source>
        <dbReference type="PROSITE" id="PS51123"/>
    </source>
</evidence>
<feature type="domain" description="OmpA-like" evidence="6">
    <location>
        <begin position="169"/>
        <end position="288"/>
    </location>
</feature>
<reference evidence="7" key="1">
    <citation type="submission" date="2020-11" db="EMBL/GenBank/DDBJ databases">
        <title>Novosphingobium aureum sp. nov., a marine bacterium isolated from sediment of a salt flat.</title>
        <authorList>
            <person name="Yoo Y."/>
            <person name="Kim J.-J."/>
        </authorList>
    </citation>
    <scope>NUCLEOTIDE SEQUENCE</scope>
    <source>
        <strain evidence="7">YJ-S2-02</strain>
    </source>
</reference>
<organism evidence="7 8">
    <name type="scientific">Novosphingobium aureum</name>
    <dbReference type="NCBI Taxonomy" id="2792964"/>
    <lineage>
        <taxon>Bacteria</taxon>
        <taxon>Pseudomonadati</taxon>
        <taxon>Pseudomonadota</taxon>
        <taxon>Alphaproteobacteria</taxon>
        <taxon>Sphingomonadales</taxon>
        <taxon>Sphingomonadaceae</taxon>
        <taxon>Novosphingobium</taxon>
    </lineage>
</organism>
<evidence type="ECO:0000256" key="5">
    <source>
        <dbReference type="SAM" id="SignalP"/>
    </source>
</evidence>
<evidence type="ECO:0000313" key="8">
    <source>
        <dbReference type="Proteomes" id="UP000617634"/>
    </source>
</evidence>
<evidence type="ECO:0000313" key="7">
    <source>
        <dbReference type="EMBL" id="MBH0114928.1"/>
    </source>
</evidence>
<feature type="chain" id="PRO_5038048379" evidence="5">
    <location>
        <begin position="28"/>
        <end position="293"/>
    </location>
</feature>
<dbReference type="InterPro" id="IPR050330">
    <property type="entry name" value="Bact_OuterMem_StrucFunc"/>
</dbReference>
<evidence type="ECO:0000256" key="2">
    <source>
        <dbReference type="ARBA" id="ARBA00023136"/>
    </source>
</evidence>